<name>A0A8H7VLS9_9FUNG</name>
<dbReference type="GO" id="GO:0006520">
    <property type="term" value="P:amino acid metabolic process"/>
    <property type="evidence" value="ECO:0007669"/>
    <property type="project" value="InterPro"/>
</dbReference>
<dbReference type="Gene3D" id="3.40.640.10">
    <property type="entry name" value="Type I PLP-dependent aspartate aminotransferase-like (Major domain)"/>
    <property type="match status" value="1"/>
</dbReference>
<accession>A0A8H7VLS9</accession>
<dbReference type="Proteomes" id="UP000646827">
    <property type="component" value="Unassembled WGS sequence"/>
</dbReference>
<evidence type="ECO:0000256" key="1">
    <source>
        <dbReference type="ARBA" id="ARBA00001933"/>
    </source>
</evidence>
<comment type="cofactor">
    <cofactor evidence="1">
        <name>pyridoxal 5'-phosphate</name>
        <dbReference type="ChEBI" id="CHEBI:597326"/>
    </cofactor>
</comment>
<dbReference type="Gene3D" id="3.90.1150.10">
    <property type="entry name" value="Aspartate Aminotransferase, domain 1"/>
    <property type="match status" value="1"/>
</dbReference>
<dbReference type="SUPFAM" id="SSF53383">
    <property type="entry name" value="PLP-dependent transferases"/>
    <property type="match status" value="1"/>
</dbReference>
<reference evidence="7 8" key="1">
    <citation type="submission" date="2020-12" db="EMBL/GenBank/DDBJ databases">
        <title>Metabolic potential, ecology and presence of endohyphal bacteria is reflected in genomic diversity of Mucoromycotina.</title>
        <authorList>
            <person name="Muszewska A."/>
            <person name="Okrasinska A."/>
            <person name="Steczkiewicz K."/>
            <person name="Drgas O."/>
            <person name="Orlowska M."/>
            <person name="Perlinska-Lenart U."/>
            <person name="Aleksandrzak-Piekarczyk T."/>
            <person name="Szatraj K."/>
            <person name="Zielenkiewicz U."/>
            <person name="Pilsyk S."/>
            <person name="Malc E."/>
            <person name="Mieczkowski P."/>
            <person name="Kruszewska J.S."/>
            <person name="Biernat P."/>
            <person name="Pawlowska J."/>
        </authorList>
    </citation>
    <scope>NUCLEOTIDE SEQUENCE [LARGE SCALE GENOMIC DNA]</scope>
    <source>
        <strain evidence="7 8">CBS 142.35</strain>
    </source>
</reference>
<comment type="similarity">
    <text evidence="2">Belongs to the class-I pyridoxal-phosphate-dependent aminotransferase family.</text>
</comment>
<evidence type="ECO:0000256" key="4">
    <source>
        <dbReference type="ARBA" id="ARBA00022679"/>
    </source>
</evidence>
<feature type="non-terminal residue" evidence="7">
    <location>
        <position position="1"/>
    </location>
</feature>
<dbReference type="InterPro" id="IPR004839">
    <property type="entry name" value="Aminotransferase_I/II_large"/>
</dbReference>
<dbReference type="GO" id="GO:0030170">
    <property type="term" value="F:pyridoxal phosphate binding"/>
    <property type="evidence" value="ECO:0007669"/>
    <property type="project" value="InterPro"/>
</dbReference>
<comment type="caution">
    <text evidence="7">The sequence shown here is derived from an EMBL/GenBank/DDBJ whole genome shotgun (WGS) entry which is preliminary data.</text>
</comment>
<dbReference type="Pfam" id="PF00155">
    <property type="entry name" value="Aminotran_1_2"/>
    <property type="match status" value="1"/>
</dbReference>
<dbReference type="GO" id="GO:0008483">
    <property type="term" value="F:transaminase activity"/>
    <property type="evidence" value="ECO:0007669"/>
    <property type="project" value="UniProtKB-KW"/>
</dbReference>
<evidence type="ECO:0000313" key="8">
    <source>
        <dbReference type="Proteomes" id="UP000646827"/>
    </source>
</evidence>
<dbReference type="PANTHER" id="PTHR46383:SF1">
    <property type="entry name" value="ASPARTATE AMINOTRANSFERASE"/>
    <property type="match status" value="1"/>
</dbReference>
<dbReference type="InterPro" id="IPR015424">
    <property type="entry name" value="PyrdxlP-dep_Trfase"/>
</dbReference>
<sequence length="470" mass="53163">IHKNNNNMAQQPKLHFYDIAQKVVQKIRSEAESNAHQMLRSYPGNTSKLEQTKTYGIDHPGSTGVIYVMDRAMQNGFTYGDPDWANFGQGAPEVGHIDGCADKPTSIELTEASYEYAPTAGIKELRTAVADLYNEIYRSDKDSKYTFENVCIVPGGRAGLTRVAAAIDDINVGYFLPEYTAYEQMLSVFKRFVPIPTTLDAETRYHIDPATIRKEITNRGLGLIVASNPRNPTGQLIEGEELKELVSISRERHSTLVMDEFYSSYIYSHDESENGRTVSIAEYVDDVNKDPIIIIDGLTKNFRLPGWRICWIVGPKDVVSSMQSCGSFLEGGANHPLQLAAIPMLNPDIYRNEAKYLQEHFRAKRDFVLQRLEEIGLKVKVPPVATFYIWLDLRANPEPIDIGLTFFEECLKEKVIVVPGIFFDVNPAQRRELFESPCHHFVRLSFGPPMEELAKGLDAIERVIRKFKTE</sequence>
<dbReference type="InterPro" id="IPR050596">
    <property type="entry name" value="AspAT/PAT-like"/>
</dbReference>
<keyword evidence="4" id="KW-0808">Transferase</keyword>
<evidence type="ECO:0000313" key="7">
    <source>
        <dbReference type="EMBL" id="KAG2225335.1"/>
    </source>
</evidence>
<keyword evidence="3" id="KW-0032">Aminotransferase</keyword>
<proteinExistence type="inferred from homology"/>
<organism evidence="7 8">
    <name type="scientific">Circinella minor</name>
    <dbReference type="NCBI Taxonomy" id="1195481"/>
    <lineage>
        <taxon>Eukaryota</taxon>
        <taxon>Fungi</taxon>
        <taxon>Fungi incertae sedis</taxon>
        <taxon>Mucoromycota</taxon>
        <taxon>Mucoromycotina</taxon>
        <taxon>Mucoromycetes</taxon>
        <taxon>Mucorales</taxon>
        <taxon>Lichtheimiaceae</taxon>
        <taxon>Circinella</taxon>
    </lineage>
</organism>
<keyword evidence="8" id="KW-1185">Reference proteome</keyword>
<evidence type="ECO:0000256" key="3">
    <source>
        <dbReference type="ARBA" id="ARBA00022576"/>
    </source>
</evidence>
<dbReference type="InterPro" id="IPR015421">
    <property type="entry name" value="PyrdxlP-dep_Trfase_major"/>
</dbReference>
<evidence type="ECO:0000256" key="2">
    <source>
        <dbReference type="ARBA" id="ARBA00007441"/>
    </source>
</evidence>
<gene>
    <name evidence="7" type="ORF">INT45_005579</name>
</gene>
<dbReference type="OrthoDB" id="2108at2759"/>
<protein>
    <recommendedName>
        <fullName evidence="6">Aminotransferase class I/classII large domain-containing protein</fullName>
    </recommendedName>
</protein>
<dbReference type="PANTHER" id="PTHR46383">
    <property type="entry name" value="ASPARTATE AMINOTRANSFERASE"/>
    <property type="match status" value="1"/>
</dbReference>
<dbReference type="AlphaFoldDB" id="A0A8H7VLS9"/>
<evidence type="ECO:0000256" key="5">
    <source>
        <dbReference type="ARBA" id="ARBA00022898"/>
    </source>
</evidence>
<dbReference type="EMBL" id="JAEPRB010000029">
    <property type="protein sequence ID" value="KAG2225335.1"/>
    <property type="molecule type" value="Genomic_DNA"/>
</dbReference>
<feature type="domain" description="Aminotransferase class I/classII large" evidence="6">
    <location>
        <begin position="84"/>
        <end position="460"/>
    </location>
</feature>
<keyword evidence="5" id="KW-0663">Pyridoxal phosphate</keyword>
<dbReference type="InterPro" id="IPR015422">
    <property type="entry name" value="PyrdxlP-dep_Trfase_small"/>
</dbReference>
<evidence type="ECO:0000259" key="6">
    <source>
        <dbReference type="Pfam" id="PF00155"/>
    </source>
</evidence>
<dbReference type="CDD" id="cd00609">
    <property type="entry name" value="AAT_like"/>
    <property type="match status" value="1"/>
</dbReference>